<dbReference type="EMBL" id="MH257954">
    <property type="protein sequence ID" value="AZM66192.1"/>
    <property type="molecule type" value="Genomic_DNA"/>
</dbReference>
<accession>A0A3S8X8R8</accession>
<name>A0A3S8X8R8_ECOLX</name>
<dbReference type="RefSeq" id="WP_061358315.1">
    <property type="nucleotide sequence ID" value="NZ_CACRWV010000002.1"/>
</dbReference>
<reference evidence="1" key="1">
    <citation type="submission" date="2018-04" db="EMBL/GenBank/DDBJ databases">
        <authorList>
            <person name="Feng Y."/>
        </authorList>
    </citation>
    <scope>NUCLEOTIDE SEQUENCE</scope>
    <source>
        <strain evidence="1">104</strain>
        <plasmid evidence="1">pHXH-2</plasmid>
    </source>
</reference>
<dbReference type="Pfam" id="PF11185">
    <property type="entry name" value="DUF2971"/>
    <property type="match status" value="1"/>
</dbReference>
<proteinExistence type="predicted"/>
<dbReference type="InterPro" id="IPR021352">
    <property type="entry name" value="DUF2971"/>
</dbReference>
<protein>
    <submittedName>
        <fullName evidence="1">Uncharacterized protein</fullName>
    </submittedName>
</protein>
<evidence type="ECO:0000313" key="1">
    <source>
        <dbReference type="EMBL" id="AZM66192.1"/>
    </source>
</evidence>
<organism evidence="1">
    <name type="scientific">Escherichia coli</name>
    <dbReference type="NCBI Taxonomy" id="562"/>
    <lineage>
        <taxon>Bacteria</taxon>
        <taxon>Pseudomonadati</taxon>
        <taxon>Pseudomonadota</taxon>
        <taxon>Gammaproteobacteria</taxon>
        <taxon>Enterobacterales</taxon>
        <taxon>Enterobacteriaceae</taxon>
        <taxon>Escherichia</taxon>
    </lineage>
</organism>
<keyword evidence="1" id="KW-0614">Plasmid</keyword>
<sequence>MLYKYIGSEDSQKVLRNLKRFVEDGTISASAPSSFNDPSEFKVSITMGGTEVERRKHFEDNGCKDFSFEDWDAVAPEAAKSLAVDLRKESLGAFGVVCLSPNEDNILMWSHYSVSHKGFCIGFDDDFVTSIEGYHSFDNVKYIPSVPVFDEVTDEFKVLFDKLFFYKHECWKYEEEQRVITKKIGAQAFDKKYIREIILGHNVSPEVEEYARTQLDTSIEVYKMSTPDDGYLLVKEKLK</sequence>
<geneLocation type="plasmid" evidence="1">
    <name>pHXH-2</name>
</geneLocation>
<dbReference type="AlphaFoldDB" id="A0A3S8X8R8"/>